<feature type="domain" description="Endonuclease GajA/Old nuclease/RecF-like AAA" evidence="1">
    <location>
        <begin position="2"/>
        <end position="374"/>
    </location>
</feature>
<dbReference type="InterPro" id="IPR027417">
    <property type="entry name" value="P-loop_NTPase"/>
</dbReference>
<keyword evidence="3" id="KW-1185">Reference proteome</keyword>
<dbReference type="PANTHER" id="PTHR43581">
    <property type="entry name" value="ATP/GTP PHOSPHATASE"/>
    <property type="match status" value="1"/>
</dbReference>
<dbReference type="InterPro" id="IPR051396">
    <property type="entry name" value="Bact_Antivir_Def_Nuclease"/>
</dbReference>
<dbReference type="Gene3D" id="3.40.50.300">
    <property type="entry name" value="P-loop containing nucleotide triphosphate hydrolases"/>
    <property type="match status" value="1"/>
</dbReference>
<dbReference type="InterPro" id="IPR041685">
    <property type="entry name" value="AAA_GajA/Old/RecF-like"/>
</dbReference>
<comment type="caution">
    <text evidence="2">The sequence shown here is derived from an EMBL/GenBank/DDBJ whole genome shotgun (WGS) entry which is preliminary data.</text>
</comment>
<dbReference type="RefSeq" id="WP_379557200.1">
    <property type="nucleotide sequence ID" value="NZ_JBHTJS010000010.1"/>
</dbReference>
<dbReference type="EMBL" id="JBHTJS010000010">
    <property type="protein sequence ID" value="MFD1007274.1"/>
    <property type="molecule type" value="Genomic_DNA"/>
</dbReference>
<protein>
    <submittedName>
        <fullName evidence="2">AAA family ATPase</fullName>
    </submittedName>
</protein>
<evidence type="ECO:0000259" key="1">
    <source>
        <dbReference type="Pfam" id="PF13175"/>
    </source>
</evidence>
<evidence type="ECO:0000313" key="2">
    <source>
        <dbReference type="EMBL" id="MFD1007274.1"/>
    </source>
</evidence>
<accession>A0ABW3KDS2</accession>
<evidence type="ECO:0000313" key="3">
    <source>
        <dbReference type="Proteomes" id="UP001597048"/>
    </source>
</evidence>
<reference evidence="3" key="1">
    <citation type="journal article" date="2019" name="Int. J. Syst. Evol. Microbiol.">
        <title>The Global Catalogue of Microorganisms (GCM) 10K type strain sequencing project: providing services to taxonomists for standard genome sequencing and annotation.</title>
        <authorList>
            <consortium name="The Broad Institute Genomics Platform"/>
            <consortium name="The Broad Institute Genome Sequencing Center for Infectious Disease"/>
            <person name="Wu L."/>
            <person name="Ma J."/>
        </authorList>
    </citation>
    <scope>NUCLEOTIDE SEQUENCE [LARGE SCALE GENOMIC DNA]</scope>
    <source>
        <strain evidence="3">CCUG 60525</strain>
    </source>
</reference>
<proteinExistence type="predicted"/>
<gene>
    <name evidence="2" type="ORF">ACFQ1C_03765</name>
</gene>
<dbReference type="PANTHER" id="PTHR43581:SF2">
    <property type="entry name" value="EXCINUCLEASE ATPASE SUBUNIT"/>
    <property type="match status" value="1"/>
</dbReference>
<sequence>MRLILENIGMLERAEMDLKKLTIIAGENDNGKSTVGKVVFCIIKAISRYKEDLQESKEFKINEALTKLFFFLRREVAAFKHVPELYAQAVRAIGGEEHELDDKLECIEHLILGLGGIENETVTNLKAAFDNIKKIHAEPENKKKSIENALRKVFASEFDSSVLLNGKSAGFIQLFDGDTKLIDVKVLAGNKIQLLSDIEKVELRDATFIETPLILNNHDLLIRSQSGLDLSRRHISRLGIPYTTLHTKDLFDKLIELPVDDLLSFLESNDNSSFKSSIKSIIDGELEYDRQLKDFVFIRDEESLSIKNTASGVKAFGILQLLSDNGFINEDTILIFDEPENHLHPKWQLNLAKLLVSLAKSGVHILISSHSPYMLEALKRYSDNAELEAETGFYLAENKAIDNKDNLEAVFSKLAEPFDVFRAMDEESLKDE</sequence>
<dbReference type="SUPFAM" id="SSF52540">
    <property type="entry name" value="P-loop containing nucleoside triphosphate hydrolases"/>
    <property type="match status" value="1"/>
</dbReference>
<dbReference type="Proteomes" id="UP001597048">
    <property type="component" value="Unassembled WGS sequence"/>
</dbReference>
<dbReference type="Pfam" id="PF13175">
    <property type="entry name" value="AAA_15"/>
    <property type="match status" value="1"/>
</dbReference>
<name>A0ABW3KDS2_9GAMM</name>
<organism evidence="2 3">
    <name type="scientific">Oceanisphaera ostreae</name>
    <dbReference type="NCBI Taxonomy" id="914151"/>
    <lineage>
        <taxon>Bacteria</taxon>
        <taxon>Pseudomonadati</taxon>
        <taxon>Pseudomonadota</taxon>
        <taxon>Gammaproteobacteria</taxon>
        <taxon>Aeromonadales</taxon>
        <taxon>Aeromonadaceae</taxon>
        <taxon>Oceanisphaera</taxon>
    </lineage>
</organism>